<dbReference type="Proteomes" id="UP000266067">
    <property type="component" value="Unassembled WGS sequence"/>
</dbReference>
<dbReference type="PANTHER" id="PTHR43280">
    <property type="entry name" value="ARAC-FAMILY TRANSCRIPTIONAL REGULATOR"/>
    <property type="match status" value="1"/>
</dbReference>
<evidence type="ECO:0000256" key="3">
    <source>
        <dbReference type="ARBA" id="ARBA00023163"/>
    </source>
</evidence>
<keyword evidence="4" id="KW-1133">Transmembrane helix</keyword>
<keyword evidence="2" id="KW-0238">DNA-binding</keyword>
<evidence type="ECO:0000256" key="1">
    <source>
        <dbReference type="ARBA" id="ARBA00023015"/>
    </source>
</evidence>
<feature type="domain" description="HTH araC/xylS-type" evidence="5">
    <location>
        <begin position="22"/>
        <end position="121"/>
    </location>
</feature>
<evidence type="ECO:0000259" key="5">
    <source>
        <dbReference type="PROSITE" id="PS01124"/>
    </source>
</evidence>
<accession>A0A3A1N7S3</accession>
<organism evidence="6 7">
    <name type="scientific">Flagellimonas lutimaris</name>
    <dbReference type="NCBI Taxonomy" id="475082"/>
    <lineage>
        <taxon>Bacteria</taxon>
        <taxon>Pseudomonadati</taxon>
        <taxon>Bacteroidota</taxon>
        <taxon>Flavobacteriia</taxon>
        <taxon>Flavobacteriales</taxon>
        <taxon>Flavobacteriaceae</taxon>
        <taxon>Flagellimonas</taxon>
    </lineage>
</organism>
<reference evidence="6 7" key="1">
    <citation type="submission" date="2018-08" db="EMBL/GenBank/DDBJ databases">
        <title>Proposal of Muricauda 72 sp.nov. and Muricauda NH166 sp.nov., isolated from seawater.</title>
        <authorList>
            <person name="Cheng H."/>
            <person name="Wu Y.-H."/>
            <person name="Guo L.-L."/>
            <person name="Xu X.-W."/>
        </authorList>
    </citation>
    <scope>NUCLEOTIDE SEQUENCE [LARGE SCALE GENOMIC DNA]</scope>
    <source>
        <strain evidence="6 7">KCTC 22173</strain>
    </source>
</reference>
<keyword evidence="1" id="KW-0805">Transcription regulation</keyword>
<dbReference type="SUPFAM" id="SSF46689">
    <property type="entry name" value="Homeodomain-like"/>
    <property type="match status" value="1"/>
</dbReference>
<dbReference type="InterPro" id="IPR018060">
    <property type="entry name" value="HTH_AraC"/>
</dbReference>
<dbReference type="SMART" id="SM00342">
    <property type="entry name" value="HTH_ARAC"/>
    <property type="match status" value="1"/>
</dbReference>
<dbReference type="AlphaFoldDB" id="A0A3A1N7S3"/>
<evidence type="ECO:0000256" key="2">
    <source>
        <dbReference type="ARBA" id="ARBA00023125"/>
    </source>
</evidence>
<sequence length="662" mass="76760">MGANRDIDKDSQENILRESLVDKLTKEIEANLNNEQFGVDSLARSVGMSRSNLHRKLNKLLHTSTSRFIREYRLKRALEILRQDNITVSEAAYRVGFSSPTYFNTCFHKFYGITPGEVKSKNNDEFNRLLTGKNDDIAESNVNKNVFWTILLVSALLIGGFYFYYSNSGAIAESNNNEIRIDGKSIVVLPLKNWTGNPDLEYISEGMTDAIISRLTKIDAIDKVIPFTSAVLYKHTQKSIQEIVEELEVTNILQGNLQISGNQIKVNLQLIHGSSNVHLWSEEYTKEWKSDEIFAIQAEVVEAVANNMRATISENELQAIQKVPTKSKQAYSYFLQAEFQKNKANEQSYSNAIDLYEQAIELDSNFVEPYLSLANIWNLGGGVWGFYDKRTAWDNGKALLQKVLEIDPLNRQAEEELYTGYFFYDWNFEVVEEYYQYILDHPFYDRSPVISLDYAIKTGRFKEALNTIEAHILIDPSNVFFPFFKAEALMFLGSKKEAVKMLNDSDLLYSDNWFYLRESAKLYFYLEDYEKSKKHLKKIQTLYTDYPPILMWLNATYAQMDGDSNKKDKYLSELHEKYNAVSSGSPAWFIAMYYCVLKDYERAFKWLRKSFDRHEVELTWLREEPLLAPVRNDPRYIDLYEKVGFLNIGLPIKTATEIYSPN</sequence>
<proteinExistence type="predicted"/>
<keyword evidence="4" id="KW-0472">Membrane</keyword>
<keyword evidence="4" id="KW-0812">Transmembrane</keyword>
<dbReference type="EMBL" id="QXFH01000070">
    <property type="protein sequence ID" value="RIV34873.1"/>
    <property type="molecule type" value="Genomic_DNA"/>
</dbReference>
<keyword evidence="3" id="KW-0804">Transcription</keyword>
<dbReference type="PROSITE" id="PS01124">
    <property type="entry name" value="HTH_ARAC_FAMILY_2"/>
    <property type="match status" value="1"/>
</dbReference>
<dbReference type="SUPFAM" id="SSF48452">
    <property type="entry name" value="TPR-like"/>
    <property type="match status" value="2"/>
</dbReference>
<evidence type="ECO:0000256" key="4">
    <source>
        <dbReference type="SAM" id="Phobius"/>
    </source>
</evidence>
<comment type="caution">
    <text evidence="6">The sequence shown here is derived from an EMBL/GenBank/DDBJ whole genome shotgun (WGS) entry which is preliminary data.</text>
</comment>
<name>A0A3A1N7S3_9FLAO</name>
<dbReference type="PRINTS" id="PR00032">
    <property type="entry name" value="HTHARAC"/>
</dbReference>
<protein>
    <submittedName>
        <fullName evidence="6">Helix-turn-helix domain-containing protein</fullName>
    </submittedName>
</protein>
<evidence type="ECO:0000313" key="7">
    <source>
        <dbReference type="Proteomes" id="UP000266067"/>
    </source>
</evidence>
<dbReference type="PANTHER" id="PTHR43280:SF2">
    <property type="entry name" value="HTH-TYPE TRANSCRIPTIONAL REGULATOR EXSA"/>
    <property type="match status" value="1"/>
</dbReference>
<dbReference type="Gene3D" id="1.10.10.60">
    <property type="entry name" value="Homeodomain-like"/>
    <property type="match status" value="1"/>
</dbReference>
<dbReference type="GO" id="GO:0043565">
    <property type="term" value="F:sequence-specific DNA binding"/>
    <property type="evidence" value="ECO:0007669"/>
    <property type="project" value="InterPro"/>
</dbReference>
<feature type="transmembrane region" description="Helical" evidence="4">
    <location>
        <begin position="146"/>
        <end position="165"/>
    </location>
</feature>
<keyword evidence="7" id="KW-1185">Reference proteome</keyword>
<dbReference type="InterPro" id="IPR020449">
    <property type="entry name" value="Tscrpt_reg_AraC-type_HTH"/>
</dbReference>
<dbReference type="RefSeq" id="WP_119607105.1">
    <property type="nucleotide sequence ID" value="NZ_QXFH01000070.1"/>
</dbReference>
<dbReference type="InterPro" id="IPR011990">
    <property type="entry name" value="TPR-like_helical_dom_sf"/>
</dbReference>
<dbReference type="OrthoDB" id="9779074at2"/>
<dbReference type="InterPro" id="IPR009057">
    <property type="entry name" value="Homeodomain-like_sf"/>
</dbReference>
<dbReference type="Gene3D" id="1.25.40.10">
    <property type="entry name" value="Tetratricopeptide repeat domain"/>
    <property type="match status" value="2"/>
</dbReference>
<dbReference type="Pfam" id="PF12833">
    <property type="entry name" value="HTH_18"/>
    <property type="match status" value="1"/>
</dbReference>
<dbReference type="GO" id="GO:0003700">
    <property type="term" value="F:DNA-binding transcription factor activity"/>
    <property type="evidence" value="ECO:0007669"/>
    <property type="project" value="InterPro"/>
</dbReference>
<evidence type="ECO:0000313" key="6">
    <source>
        <dbReference type="EMBL" id="RIV34873.1"/>
    </source>
</evidence>
<gene>
    <name evidence="6" type="ORF">D2V08_05735</name>
</gene>